<comment type="caution">
    <text evidence="1">The sequence shown here is derived from an EMBL/GenBank/DDBJ whole genome shotgun (WGS) entry which is preliminary data.</text>
</comment>
<reference evidence="1" key="1">
    <citation type="journal article" date="2021" name="Mol. Ecol. Resour.">
        <title>Apolygus lucorum genome provides insights into omnivorousness and mesophyll feeding.</title>
        <authorList>
            <person name="Liu Y."/>
            <person name="Liu H."/>
            <person name="Wang H."/>
            <person name="Huang T."/>
            <person name="Liu B."/>
            <person name="Yang B."/>
            <person name="Yin L."/>
            <person name="Li B."/>
            <person name="Zhang Y."/>
            <person name="Zhang S."/>
            <person name="Jiang F."/>
            <person name="Zhang X."/>
            <person name="Ren Y."/>
            <person name="Wang B."/>
            <person name="Wang S."/>
            <person name="Lu Y."/>
            <person name="Wu K."/>
            <person name="Fan W."/>
            <person name="Wang G."/>
        </authorList>
    </citation>
    <scope>NUCLEOTIDE SEQUENCE</scope>
    <source>
        <strain evidence="1">12Hb</strain>
    </source>
</reference>
<proteinExistence type="predicted"/>
<protein>
    <submittedName>
        <fullName evidence="1">Uncharacterized protein</fullName>
    </submittedName>
</protein>
<accession>A0A6A4KAL0</accession>
<gene>
    <name evidence="1" type="ORF">GE061_001166</name>
</gene>
<dbReference type="EMBL" id="WIXP02000001">
    <property type="protein sequence ID" value="KAF6216816.1"/>
    <property type="molecule type" value="Genomic_DNA"/>
</dbReference>
<dbReference type="Proteomes" id="UP000466442">
    <property type="component" value="Linkage Group LG1"/>
</dbReference>
<organism evidence="1 2">
    <name type="scientific">Apolygus lucorum</name>
    <name type="common">Small green plant bug</name>
    <name type="synonym">Lygocoris lucorum</name>
    <dbReference type="NCBI Taxonomy" id="248454"/>
    <lineage>
        <taxon>Eukaryota</taxon>
        <taxon>Metazoa</taxon>
        <taxon>Ecdysozoa</taxon>
        <taxon>Arthropoda</taxon>
        <taxon>Hexapoda</taxon>
        <taxon>Insecta</taxon>
        <taxon>Pterygota</taxon>
        <taxon>Neoptera</taxon>
        <taxon>Paraneoptera</taxon>
        <taxon>Hemiptera</taxon>
        <taxon>Heteroptera</taxon>
        <taxon>Panheteroptera</taxon>
        <taxon>Cimicomorpha</taxon>
        <taxon>Miridae</taxon>
        <taxon>Mirini</taxon>
        <taxon>Apolygus</taxon>
    </lineage>
</organism>
<evidence type="ECO:0000313" key="1">
    <source>
        <dbReference type="EMBL" id="KAF6216816.1"/>
    </source>
</evidence>
<keyword evidence="2" id="KW-1185">Reference proteome</keyword>
<sequence length="74" mass="8592">MKKGLRTSHLNEHFNFWSPSFGMMLCRMGSWRLAGWGGRIFLNGSARRRGQPRLNQEAKDNRGDLYLPMYSVDS</sequence>
<name>A0A6A4KAL0_APOLU</name>
<evidence type="ECO:0000313" key="2">
    <source>
        <dbReference type="Proteomes" id="UP000466442"/>
    </source>
</evidence>
<dbReference type="AlphaFoldDB" id="A0A6A4KAL0"/>